<reference evidence="9" key="1">
    <citation type="journal article" date="2019" name="Int. J. Syst. Evol. Microbiol.">
        <title>The Global Catalogue of Microorganisms (GCM) 10K type strain sequencing project: providing services to taxonomists for standard genome sequencing and annotation.</title>
        <authorList>
            <consortium name="The Broad Institute Genomics Platform"/>
            <consortium name="The Broad Institute Genome Sequencing Center for Infectious Disease"/>
            <person name="Wu L."/>
            <person name="Ma J."/>
        </authorList>
    </citation>
    <scope>NUCLEOTIDE SEQUENCE [LARGE SCALE GENOMIC DNA]</scope>
    <source>
        <strain evidence="9">CGMCC 4.7349</strain>
    </source>
</reference>
<evidence type="ECO:0000256" key="1">
    <source>
        <dbReference type="ARBA" id="ARBA00004651"/>
    </source>
</evidence>
<comment type="caution">
    <text evidence="8">The sequence shown here is derived from an EMBL/GenBank/DDBJ whole genome shotgun (WGS) entry which is preliminary data.</text>
</comment>
<protein>
    <submittedName>
        <fullName evidence="8">MFS transporter</fullName>
    </submittedName>
</protein>
<feature type="transmembrane region" description="Helical" evidence="6">
    <location>
        <begin position="46"/>
        <end position="65"/>
    </location>
</feature>
<feature type="compositionally biased region" description="Low complexity" evidence="5">
    <location>
        <begin position="23"/>
        <end position="32"/>
    </location>
</feature>
<feature type="transmembrane region" description="Helical" evidence="6">
    <location>
        <begin position="390"/>
        <end position="411"/>
    </location>
</feature>
<dbReference type="Proteomes" id="UP000656881">
    <property type="component" value="Unassembled WGS sequence"/>
</dbReference>
<feature type="compositionally biased region" description="Pro residues" evidence="5">
    <location>
        <begin position="12"/>
        <end position="22"/>
    </location>
</feature>
<keyword evidence="2 6" id="KW-0812">Transmembrane</keyword>
<feature type="transmembrane region" description="Helical" evidence="6">
    <location>
        <begin position="355"/>
        <end position="378"/>
    </location>
</feature>
<evidence type="ECO:0000313" key="9">
    <source>
        <dbReference type="Proteomes" id="UP000656881"/>
    </source>
</evidence>
<dbReference type="SUPFAM" id="SSF103473">
    <property type="entry name" value="MFS general substrate transporter"/>
    <property type="match status" value="1"/>
</dbReference>
<accession>A0ABQ2LK64</accession>
<evidence type="ECO:0000256" key="6">
    <source>
        <dbReference type="SAM" id="Phobius"/>
    </source>
</evidence>
<feature type="transmembrane region" description="Helical" evidence="6">
    <location>
        <begin position="120"/>
        <end position="151"/>
    </location>
</feature>
<evidence type="ECO:0000256" key="3">
    <source>
        <dbReference type="ARBA" id="ARBA00022989"/>
    </source>
</evidence>
<dbReference type="InterPro" id="IPR011701">
    <property type="entry name" value="MFS"/>
</dbReference>
<dbReference type="InterPro" id="IPR036259">
    <property type="entry name" value="MFS_trans_sf"/>
</dbReference>
<dbReference type="PANTHER" id="PTHR23527:SF1">
    <property type="entry name" value="BLL3282 PROTEIN"/>
    <property type="match status" value="1"/>
</dbReference>
<feature type="transmembrane region" description="Helical" evidence="6">
    <location>
        <begin position="206"/>
        <end position="224"/>
    </location>
</feature>
<keyword evidence="4 6" id="KW-0472">Membrane</keyword>
<dbReference type="PROSITE" id="PS50850">
    <property type="entry name" value="MFS"/>
    <property type="match status" value="1"/>
</dbReference>
<feature type="domain" description="Major facilitator superfamily (MFS) profile" evidence="7">
    <location>
        <begin position="47"/>
        <end position="447"/>
    </location>
</feature>
<dbReference type="Gene3D" id="1.20.1250.20">
    <property type="entry name" value="MFS general substrate transporter like domains"/>
    <property type="match status" value="2"/>
</dbReference>
<proteinExistence type="predicted"/>
<sequence length="454" mass="46261">MVGMRQRTAGPPADPPAGPPATPSADPSAIPAAGPSTASAAAAWRYRWVVLGIATFTQAAAGFFVQGIGAMGVHLQRDLALSTAQLGLLISAAQVVPLVGLLVAGVLLDRYDERWVVGFGASLVAVVLCAGGAAPGYVSLLCVLVVVGAGYSTVQPGGSKSVASWFEGSRMGLAMGIRQAGLPLGAALASAVLPVLAVAFGWRSTLVAGGLVALLGAGVFMGFYRRPPFRGEAGPEAPSPTEAVRVPLAAQLRSRVRMFREPSMVRIMLSGTSLISVQCGVGILTVLHLHETASLGAGTAALVLVAAQGAGVVGRIGLAAWSDRSSSGRYVVVRVCMVAVLAGMAVLMTPLGRSPAVACSVLVWLGFFGFGWYGPWVAHVAEVAPPGRTGFALGLAMSVNQIAIVLVPPTLGLLKDLTGSFTPAWALLSAMTAVALAVTTRASRGRRAGRRRTG</sequence>
<evidence type="ECO:0000313" key="8">
    <source>
        <dbReference type="EMBL" id="GGO37748.1"/>
    </source>
</evidence>
<feature type="region of interest" description="Disordered" evidence="5">
    <location>
        <begin position="1"/>
        <end position="32"/>
    </location>
</feature>
<name>A0ABQ2LK64_9ACTN</name>
<feature type="transmembrane region" description="Helical" evidence="6">
    <location>
        <begin position="330"/>
        <end position="349"/>
    </location>
</feature>
<dbReference type="PANTHER" id="PTHR23527">
    <property type="entry name" value="BLL3282 PROTEIN"/>
    <property type="match status" value="1"/>
</dbReference>
<evidence type="ECO:0000256" key="2">
    <source>
        <dbReference type="ARBA" id="ARBA00022692"/>
    </source>
</evidence>
<evidence type="ECO:0000256" key="5">
    <source>
        <dbReference type="SAM" id="MobiDB-lite"/>
    </source>
</evidence>
<feature type="transmembrane region" description="Helical" evidence="6">
    <location>
        <begin position="295"/>
        <end position="318"/>
    </location>
</feature>
<dbReference type="Pfam" id="PF07690">
    <property type="entry name" value="MFS_1"/>
    <property type="match status" value="1"/>
</dbReference>
<comment type="subcellular location">
    <subcellularLocation>
        <location evidence="1">Cell membrane</location>
        <topology evidence="1">Multi-pass membrane protein</topology>
    </subcellularLocation>
</comment>
<feature type="transmembrane region" description="Helical" evidence="6">
    <location>
        <begin position="423"/>
        <end position="442"/>
    </location>
</feature>
<feature type="transmembrane region" description="Helical" evidence="6">
    <location>
        <begin position="180"/>
        <end position="200"/>
    </location>
</feature>
<feature type="transmembrane region" description="Helical" evidence="6">
    <location>
        <begin position="267"/>
        <end position="289"/>
    </location>
</feature>
<keyword evidence="9" id="KW-1185">Reference proteome</keyword>
<gene>
    <name evidence="8" type="ORF">GCM10012286_11680</name>
</gene>
<dbReference type="InterPro" id="IPR020846">
    <property type="entry name" value="MFS_dom"/>
</dbReference>
<feature type="transmembrane region" description="Helical" evidence="6">
    <location>
        <begin position="86"/>
        <end position="108"/>
    </location>
</feature>
<keyword evidence="3 6" id="KW-1133">Transmembrane helix</keyword>
<evidence type="ECO:0000256" key="4">
    <source>
        <dbReference type="ARBA" id="ARBA00023136"/>
    </source>
</evidence>
<dbReference type="EMBL" id="BMNG01000002">
    <property type="protein sequence ID" value="GGO37748.1"/>
    <property type="molecule type" value="Genomic_DNA"/>
</dbReference>
<organism evidence="8 9">
    <name type="scientific">Streptomyces lasiicapitis</name>
    <dbReference type="NCBI Taxonomy" id="1923961"/>
    <lineage>
        <taxon>Bacteria</taxon>
        <taxon>Bacillati</taxon>
        <taxon>Actinomycetota</taxon>
        <taxon>Actinomycetes</taxon>
        <taxon>Kitasatosporales</taxon>
        <taxon>Streptomycetaceae</taxon>
        <taxon>Streptomyces</taxon>
    </lineage>
</organism>
<evidence type="ECO:0000259" key="7">
    <source>
        <dbReference type="PROSITE" id="PS50850"/>
    </source>
</evidence>
<dbReference type="InterPro" id="IPR052952">
    <property type="entry name" value="MFS-Transporter"/>
</dbReference>